<gene>
    <name evidence="14 17" type="primary">cysC</name>
    <name evidence="17" type="ORF">IPN75_09700</name>
</gene>
<evidence type="ECO:0000256" key="7">
    <source>
        <dbReference type="ARBA" id="ARBA00022679"/>
    </source>
</evidence>
<accession>A0A9D7QIW9</accession>
<evidence type="ECO:0000256" key="6">
    <source>
        <dbReference type="ARBA" id="ARBA00018163"/>
    </source>
</evidence>
<evidence type="ECO:0000256" key="15">
    <source>
        <dbReference type="RuleBase" id="RU004347"/>
    </source>
</evidence>
<evidence type="ECO:0000256" key="11">
    <source>
        <dbReference type="ARBA" id="ARBA00029724"/>
    </source>
</evidence>
<evidence type="ECO:0000256" key="1">
    <source>
        <dbReference type="ARBA" id="ARBA00001823"/>
    </source>
</evidence>
<dbReference type="Pfam" id="PF01583">
    <property type="entry name" value="APS_kinase"/>
    <property type="match status" value="1"/>
</dbReference>
<dbReference type="CDD" id="cd02027">
    <property type="entry name" value="APSK"/>
    <property type="match status" value="1"/>
</dbReference>
<dbReference type="GO" id="GO:0005524">
    <property type="term" value="F:ATP binding"/>
    <property type="evidence" value="ECO:0007669"/>
    <property type="project" value="UniProtKB-UniRule"/>
</dbReference>
<dbReference type="PANTHER" id="PTHR11055:SF63">
    <property type="entry name" value="ADENYLYL-SULFATE KINASE 1, CHLOROPLASTIC"/>
    <property type="match status" value="1"/>
</dbReference>
<keyword evidence="9 14" id="KW-0418">Kinase</keyword>
<dbReference type="InterPro" id="IPR059117">
    <property type="entry name" value="APS_kinase_dom"/>
</dbReference>
<dbReference type="Gene3D" id="3.40.50.300">
    <property type="entry name" value="P-loop containing nucleotide triphosphate hydrolases"/>
    <property type="match status" value="1"/>
</dbReference>
<dbReference type="HAMAP" id="MF_00065">
    <property type="entry name" value="Adenylyl_sulf_kinase"/>
    <property type="match status" value="1"/>
</dbReference>
<feature type="active site" description="Phosphoserine intermediate" evidence="14">
    <location>
        <position position="111"/>
    </location>
</feature>
<dbReference type="EMBL" id="JADKBR010000011">
    <property type="protein sequence ID" value="MBK8890644.1"/>
    <property type="molecule type" value="Genomic_DNA"/>
</dbReference>
<dbReference type="AlphaFoldDB" id="A0A9D7QIW9"/>
<dbReference type="GO" id="GO:0004020">
    <property type="term" value="F:adenylylsulfate kinase activity"/>
    <property type="evidence" value="ECO:0007669"/>
    <property type="project" value="UniProtKB-UniRule"/>
</dbReference>
<feature type="domain" description="APS kinase" evidence="16">
    <location>
        <begin position="30"/>
        <end position="179"/>
    </location>
</feature>
<evidence type="ECO:0000313" key="17">
    <source>
        <dbReference type="EMBL" id="MBK8890644.1"/>
    </source>
</evidence>
<evidence type="ECO:0000256" key="9">
    <source>
        <dbReference type="ARBA" id="ARBA00022777"/>
    </source>
</evidence>
<keyword evidence="14" id="KW-0597">Phosphoprotein</keyword>
<evidence type="ECO:0000256" key="4">
    <source>
        <dbReference type="ARBA" id="ARBA00007008"/>
    </source>
</evidence>
<organism evidence="17 18">
    <name type="scientific">Candidatus Dechloromonas phosphorivorans</name>
    <dbReference type="NCBI Taxonomy" id="2899244"/>
    <lineage>
        <taxon>Bacteria</taxon>
        <taxon>Pseudomonadati</taxon>
        <taxon>Pseudomonadota</taxon>
        <taxon>Betaproteobacteria</taxon>
        <taxon>Rhodocyclales</taxon>
        <taxon>Azonexaceae</taxon>
        <taxon>Dechloromonas</taxon>
    </lineage>
</organism>
<evidence type="ECO:0000259" key="16">
    <source>
        <dbReference type="Pfam" id="PF01583"/>
    </source>
</evidence>
<evidence type="ECO:0000313" key="18">
    <source>
        <dbReference type="Proteomes" id="UP000808146"/>
    </source>
</evidence>
<dbReference type="Proteomes" id="UP000808146">
    <property type="component" value="Unassembled WGS sequence"/>
</dbReference>
<protein>
    <recommendedName>
        <fullName evidence="6 14">Adenylyl-sulfate kinase</fullName>
        <ecNumber evidence="5 14">2.7.1.25</ecNumber>
    </recommendedName>
    <alternativeName>
        <fullName evidence="12 14">APS kinase</fullName>
    </alternativeName>
    <alternativeName>
        <fullName evidence="13 14">ATP adenosine-5'-phosphosulfate 3'-phosphotransferase</fullName>
    </alternativeName>
    <alternativeName>
        <fullName evidence="11 14">Adenosine-5'-phosphosulfate kinase</fullName>
    </alternativeName>
</protein>
<evidence type="ECO:0000256" key="3">
    <source>
        <dbReference type="ARBA" id="ARBA00004806"/>
    </source>
</evidence>
<proteinExistence type="inferred from homology"/>
<evidence type="ECO:0000256" key="2">
    <source>
        <dbReference type="ARBA" id="ARBA00002632"/>
    </source>
</evidence>
<dbReference type="InterPro" id="IPR027417">
    <property type="entry name" value="P-loop_NTPase"/>
</dbReference>
<reference evidence="17" key="1">
    <citation type="submission" date="2020-10" db="EMBL/GenBank/DDBJ databases">
        <title>Connecting structure to function with the recovery of over 1000 high-quality activated sludge metagenome-assembled genomes encoding full-length rRNA genes using long-read sequencing.</title>
        <authorList>
            <person name="Singleton C.M."/>
            <person name="Petriglieri F."/>
            <person name="Kristensen J.M."/>
            <person name="Kirkegaard R.H."/>
            <person name="Michaelsen T.Y."/>
            <person name="Andersen M.H."/>
            <person name="Karst S.M."/>
            <person name="Dueholm M.S."/>
            <person name="Nielsen P.H."/>
            <person name="Albertsen M."/>
        </authorList>
    </citation>
    <scope>NUCLEOTIDE SEQUENCE</scope>
    <source>
        <strain evidence="17">OdNE_18-Q3-R46-58_BAT3C.305</strain>
    </source>
</reference>
<evidence type="ECO:0000256" key="5">
    <source>
        <dbReference type="ARBA" id="ARBA00012121"/>
    </source>
</evidence>
<evidence type="ECO:0000256" key="8">
    <source>
        <dbReference type="ARBA" id="ARBA00022741"/>
    </source>
</evidence>
<dbReference type="GO" id="GO:0000103">
    <property type="term" value="P:sulfate assimilation"/>
    <property type="evidence" value="ECO:0007669"/>
    <property type="project" value="UniProtKB-UniRule"/>
</dbReference>
<dbReference type="InterPro" id="IPR002891">
    <property type="entry name" value="APS"/>
</dbReference>
<dbReference type="EC" id="2.7.1.25" evidence="5 14"/>
<evidence type="ECO:0000256" key="10">
    <source>
        <dbReference type="ARBA" id="ARBA00022840"/>
    </source>
</evidence>
<name>A0A9D7QIW9_9RHOO</name>
<keyword evidence="10 14" id="KW-0067">ATP-binding</keyword>
<evidence type="ECO:0000256" key="13">
    <source>
        <dbReference type="ARBA" id="ARBA00031464"/>
    </source>
</evidence>
<comment type="function">
    <text evidence="2 14 15">Catalyzes the synthesis of activated sulfate.</text>
</comment>
<evidence type="ECO:0000256" key="12">
    <source>
        <dbReference type="ARBA" id="ARBA00031393"/>
    </source>
</evidence>
<feature type="binding site" evidence="14">
    <location>
        <begin position="37"/>
        <end position="44"/>
    </location>
    <ligand>
        <name>ATP</name>
        <dbReference type="ChEBI" id="CHEBI:30616"/>
    </ligand>
</feature>
<sequence>MWPPEWSLPMTKEDQNIHPDDSARLMERRPHVIWFTGLSGAGKSTLANLLDRRLRTRGIHSFVLDGDLLRTGLNRDLGFSDADRSENIRRAAEVARLMADAGLVVLVAFISPFRRDRDAARALFAAGQFSEVFLDTPLAIAEQRDPKGLYARARRGEIPQFTGIDSPYEAPASPELRIDTATCTVDEALELLMQHIVVQVERP</sequence>
<keyword evidence="8 14" id="KW-0547">Nucleotide-binding</keyword>
<comment type="similarity">
    <text evidence="4 14 15">Belongs to the APS kinase family.</text>
</comment>
<dbReference type="GO" id="GO:0070814">
    <property type="term" value="P:hydrogen sulfide biosynthetic process"/>
    <property type="evidence" value="ECO:0007669"/>
    <property type="project" value="UniProtKB-UniRule"/>
</dbReference>
<dbReference type="NCBIfam" id="NF003013">
    <property type="entry name" value="PRK03846.1"/>
    <property type="match status" value="1"/>
</dbReference>
<dbReference type="NCBIfam" id="TIGR00455">
    <property type="entry name" value="apsK"/>
    <property type="match status" value="1"/>
</dbReference>
<comment type="pathway">
    <text evidence="3 14 15">Sulfur metabolism; hydrogen sulfide biosynthesis; sulfite from sulfate: step 2/3.</text>
</comment>
<comment type="caution">
    <text evidence="17">The sequence shown here is derived from an EMBL/GenBank/DDBJ whole genome shotgun (WGS) entry which is preliminary data.</text>
</comment>
<keyword evidence="7 14" id="KW-0808">Transferase</keyword>
<comment type="catalytic activity">
    <reaction evidence="1 14 15">
        <text>adenosine 5'-phosphosulfate + ATP = 3'-phosphoadenylyl sulfate + ADP + H(+)</text>
        <dbReference type="Rhea" id="RHEA:24152"/>
        <dbReference type="ChEBI" id="CHEBI:15378"/>
        <dbReference type="ChEBI" id="CHEBI:30616"/>
        <dbReference type="ChEBI" id="CHEBI:58243"/>
        <dbReference type="ChEBI" id="CHEBI:58339"/>
        <dbReference type="ChEBI" id="CHEBI:456216"/>
        <dbReference type="EC" id="2.7.1.25"/>
    </reaction>
</comment>
<evidence type="ECO:0000256" key="14">
    <source>
        <dbReference type="HAMAP-Rule" id="MF_00065"/>
    </source>
</evidence>
<dbReference type="PANTHER" id="PTHR11055">
    <property type="entry name" value="BIFUNCTIONAL 3'-PHOSPHOADENOSINE 5'-PHOSPHOSULFATE SYNTHASE"/>
    <property type="match status" value="1"/>
</dbReference>
<dbReference type="SUPFAM" id="SSF52540">
    <property type="entry name" value="P-loop containing nucleoside triphosphate hydrolases"/>
    <property type="match status" value="1"/>
</dbReference>